<protein>
    <recommendedName>
        <fullName evidence="4">Secreted protein</fullName>
    </recommendedName>
</protein>
<sequence>MVPSLVSFFFLCVFRVKGKQEQESVMRHVYIYYIYIYIVFKKKNGFGCVLTLQQTAAAGLLASSRASQSEHSTFVSPFFPNLTTRKGKRNCCLKWGGNYCPLFFRFLFWFFLFRPFFFFFFLS</sequence>
<feature type="signal peptide" evidence="2">
    <location>
        <begin position="1"/>
        <end position="18"/>
    </location>
</feature>
<keyword evidence="2" id="KW-0732">Signal</keyword>
<evidence type="ECO:0000256" key="1">
    <source>
        <dbReference type="SAM" id="Phobius"/>
    </source>
</evidence>
<keyword evidence="1" id="KW-0812">Transmembrane</keyword>
<name>A0A4D5S062_IXOSC</name>
<feature type="transmembrane region" description="Helical" evidence="1">
    <location>
        <begin position="103"/>
        <end position="122"/>
    </location>
</feature>
<proteinExistence type="predicted"/>
<evidence type="ECO:0000313" key="3">
    <source>
        <dbReference type="EMBL" id="MOY42585.1"/>
    </source>
</evidence>
<keyword evidence="1" id="KW-0472">Membrane</keyword>
<keyword evidence="1" id="KW-1133">Transmembrane helix</keyword>
<accession>A0A4D5S062</accession>
<evidence type="ECO:0000256" key="2">
    <source>
        <dbReference type="SAM" id="SignalP"/>
    </source>
</evidence>
<dbReference type="AlphaFoldDB" id="A0A4D5S062"/>
<organism evidence="3">
    <name type="scientific">Ixodes scapularis</name>
    <name type="common">Black-legged tick</name>
    <name type="synonym">Deer tick</name>
    <dbReference type="NCBI Taxonomy" id="6945"/>
    <lineage>
        <taxon>Eukaryota</taxon>
        <taxon>Metazoa</taxon>
        <taxon>Ecdysozoa</taxon>
        <taxon>Arthropoda</taxon>
        <taxon>Chelicerata</taxon>
        <taxon>Arachnida</taxon>
        <taxon>Acari</taxon>
        <taxon>Parasitiformes</taxon>
        <taxon>Ixodida</taxon>
        <taxon>Ixodoidea</taxon>
        <taxon>Ixodidae</taxon>
        <taxon>Ixodinae</taxon>
        <taxon>Ixodes</taxon>
    </lineage>
</organism>
<reference evidence="3" key="1">
    <citation type="submission" date="2019-04" db="EMBL/GenBank/DDBJ databases">
        <title>An insight into the mialome of Ixodes scapularis.</title>
        <authorList>
            <person name="Ribeiro J.M."/>
            <person name="Mather T.N."/>
            <person name="Karim S."/>
        </authorList>
    </citation>
    <scope>NUCLEOTIDE SEQUENCE</scope>
</reference>
<evidence type="ECO:0008006" key="4">
    <source>
        <dbReference type="Google" id="ProtNLM"/>
    </source>
</evidence>
<dbReference type="EMBL" id="GHJT01008614">
    <property type="protein sequence ID" value="MOY42585.1"/>
    <property type="molecule type" value="Transcribed_RNA"/>
</dbReference>
<feature type="chain" id="PRO_5020035934" description="Secreted protein" evidence="2">
    <location>
        <begin position="19"/>
        <end position="123"/>
    </location>
</feature>